<feature type="region of interest" description="Disordered" evidence="1">
    <location>
        <begin position="19"/>
        <end position="50"/>
    </location>
</feature>
<sequence>MKQIAVLLLVVAFTTSCGNNNSNQVPSDSLPPGDHTIQQDTIGQGDTINRNKVMTDTIARKRAPMN</sequence>
<keyword evidence="4" id="KW-1185">Reference proteome</keyword>
<feature type="signal peptide" evidence="2">
    <location>
        <begin position="1"/>
        <end position="18"/>
    </location>
</feature>
<accession>A0A173MP55</accession>
<dbReference type="KEGG" id="fln:FLA_5504"/>
<dbReference type="STRING" id="477680.SAMN05421788_101890"/>
<protein>
    <recommendedName>
        <fullName evidence="5">Lipoprotein</fullName>
    </recommendedName>
</protein>
<organism evidence="3 4">
    <name type="scientific">Filimonas lacunae</name>
    <dbReference type="NCBI Taxonomy" id="477680"/>
    <lineage>
        <taxon>Bacteria</taxon>
        <taxon>Pseudomonadati</taxon>
        <taxon>Bacteroidota</taxon>
        <taxon>Chitinophagia</taxon>
        <taxon>Chitinophagales</taxon>
        <taxon>Chitinophagaceae</taxon>
        <taxon>Filimonas</taxon>
    </lineage>
</organism>
<evidence type="ECO:0008006" key="5">
    <source>
        <dbReference type="Google" id="ProtNLM"/>
    </source>
</evidence>
<dbReference type="OrthoDB" id="839213at2"/>
<reference evidence="4" key="1">
    <citation type="submission" date="2017-01" db="EMBL/GenBank/DDBJ databases">
        <authorList>
            <person name="Varghese N."/>
            <person name="Submissions S."/>
        </authorList>
    </citation>
    <scope>NUCLEOTIDE SEQUENCE [LARGE SCALE GENOMIC DNA]</scope>
    <source>
        <strain evidence="4">DSM 21054</strain>
    </source>
</reference>
<evidence type="ECO:0000313" key="4">
    <source>
        <dbReference type="Proteomes" id="UP000186917"/>
    </source>
</evidence>
<dbReference type="AlphaFoldDB" id="A0A173MP55"/>
<evidence type="ECO:0000256" key="1">
    <source>
        <dbReference type="SAM" id="MobiDB-lite"/>
    </source>
</evidence>
<feature type="compositionally biased region" description="Polar residues" evidence="1">
    <location>
        <begin position="36"/>
        <end position="50"/>
    </location>
</feature>
<feature type="chain" id="PRO_5030023236" description="Lipoprotein" evidence="2">
    <location>
        <begin position="19"/>
        <end position="66"/>
    </location>
</feature>
<name>A0A173MP55_9BACT</name>
<dbReference type="EMBL" id="FTOR01000001">
    <property type="protein sequence ID" value="SIS73461.1"/>
    <property type="molecule type" value="Genomic_DNA"/>
</dbReference>
<proteinExistence type="predicted"/>
<keyword evidence="2" id="KW-0732">Signal</keyword>
<evidence type="ECO:0000313" key="3">
    <source>
        <dbReference type="EMBL" id="SIS73461.1"/>
    </source>
</evidence>
<evidence type="ECO:0000256" key="2">
    <source>
        <dbReference type="SAM" id="SignalP"/>
    </source>
</evidence>
<dbReference type="Proteomes" id="UP000186917">
    <property type="component" value="Unassembled WGS sequence"/>
</dbReference>
<gene>
    <name evidence="3" type="ORF">SAMN05421788_101890</name>
</gene>
<dbReference type="PROSITE" id="PS51257">
    <property type="entry name" value="PROKAR_LIPOPROTEIN"/>
    <property type="match status" value="1"/>
</dbReference>
<dbReference type="RefSeq" id="WP_076376035.1">
    <property type="nucleotide sequence ID" value="NZ_AP017422.1"/>
</dbReference>